<keyword evidence="7" id="KW-1185">Reference proteome</keyword>
<dbReference type="PANTHER" id="PTHR19328:SF75">
    <property type="entry name" value="ALDOSE SUGAR DEHYDROGENASE YLII"/>
    <property type="match status" value="1"/>
</dbReference>
<dbReference type="SUPFAM" id="SSF46626">
    <property type="entry name" value="Cytochrome c"/>
    <property type="match status" value="1"/>
</dbReference>
<dbReference type="Pfam" id="PF07995">
    <property type="entry name" value="GSDH"/>
    <property type="match status" value="1"/>
</dbReference>
<evidence type="ECO:0000313" key="6">
    <source>
        <dbReference type="EMBL" id="TLV02914.1"/>
    </source>
</evidence>
<dbReference type="GO" id="GO:0046872">
    <property type="term" value="F:metal ion binding"/>
    <property type="evidence" value="ECO:0007669"/>
    <property type="project" value="UniProtKB-KW"/>
</dbReference>
<gene>
    <name evidence="6" type="ORF">FEN17_04685</name>
</gene>
<dbReference type="Gene3D" id="1.10.760.10">
    <property type="entry name" value="Cytochrome c-like domain"/>
    <property type="match status" value="1"/>
</dbReference>
<dbReference type="InterPro" id="IPR009056">
    <property type="entry name" value="Cyt_c-like_dom"/>
</dbReference>
<dbReference type="InterPro" id="IPR036909">
    <property type="entry name" value="Cyt_c-like_dom_sf"/>
</dbReference>
<dbReference type="Gene3D" id="2.120.10.30">
    <property type="entry name" value="TolB, C-terminal domain"/>
    <property type="match status" value="1"/>
</dbReference>
<name>A0A5R9L2V6_9BACT</name>
<organism evidence="6 7">
    <name type="scientific">Dyadobacter luticola</name>
    <dbReference type="NCBI Taxonomy" id="1979387"/>
    <lineage>
        <taxon>Bacteria</taxon>
        <taxon>Pseudomonadati</taxon>
        <taxon>Bacteroidota</taxon>
        <taxon>Cytophagia</taxon>
        <taxon>Cytophagales</taxon>
        <taxon>Spirosomataceae</taxon>
        <taxon>Dyadobacter</taxon>
    </lineage>
</organism>
<keyword evidence="1 4" id="KW-0349">Heme</keyword>
<dbReference type="PROSITE" id="PS51007">
    <property type="entry name" value="CYTC"/>
    <property type="match status" value="1"/>
</dbReference>
<evidence type="ECO:0000256" key="4">
    <source>
        <dbReference type="PROSITE-ProRule" id="PRU00433"/>
    </source>
</evidence>
<dbReference type="InterPro" id="IPR011042">
    <property type="entry name" value="6-blade_b-propeller_TolB-like"/>
</dbReference>
<accession>A0A5R9L2V6</accession>
<sequence>MKNNLTFILLLTVAGVSAQSQDGPKIFQTYCAGCHGAQLQGGSAPALIKTDWKYGKGAGAISKNIKYGIAHTDMAAFKTTLDDAQIKAVTDFIVKSQTVAPSAKMPVPETINTKDYVLKVEQVVNSGLHTPWGIEFIDSNHALISERTGAIRFLNDGKLDPEPVTGVPATFTKNATSGYFDIALDPDYKKNGWVYLAYSHTNSSLEDKKSLSMTKLVRAKIKGLAWTDEQTLFEVPDSLKVVGGTRWGGRLFFDKSGFLFFSIGDMNLADDSQNPGKPSGKVFRINADGSIPKDNPFINDPKALPAIYSLGNRNVQGFAPSPVTGEIWMTEHGPMGGDELNILKKGANYGWPKITYGVDYSGEIVSNDTAKVGMEQTVTYWTPSPAVCPAEFVTSSLFPKWKNNLLVGALAFEEIKRLVIEGNRVKSQEIFLKGFGRVREIKTGPDGAIYVLLNDPDLLLRLTPKN</sequence>
<evidence type="ECO:0000256" key="1">
    <source>
        <dbReference type="ARBA" id="ARBA00022617"/>
    </source>
</evidence>
<dbReference type="GO" id="GO:0020037">
    <property type="term" value="F:heme binding"/>
    <property type="evidence" value="ECO:0007669"/>
    <property type="project" value="InterPro"/>
</dbReference>
<dbReference type="EMBL" id="VCEJ01000002">
    <property type="protein sequence ID" value="TLV02914.1"/>
    <property type="molecule type" value="Genomic_DNA"/>
</dbReference>
<evidence type="ECO:0000256" key="2">
    <source>
        <dbReference type="ARBA" id="ARBA00022723"/>
    </source>
</evidence>
<dbReference type="Pfam" id="PF13442">
    <property type="entry name" value="Cytochrome_CBB3"/>
    <property type="match status" value="1"/>
</dbReference>
<evidence type="ECO:0000313" key="7">
    <source>
        <dbReference type="Proteomes" id="UP000306402"/>
    </source>
</evidence>
<proteinExistence type="predicted"/>
<dbReference type="RefSeq" id="WP_138364123.1">
    <property type="nucleotide sequence ID" value="NZ_VCEJ01000002.1"/>
</dbReference>
<dbReference type="SUPFAM" id="SSF50952">
    <property type="entry name" value="Soluble quinoprotein glucose dehydrogenase"/>
    <property type="match status" value="1"/>
</dbReference>
<reference evidence="6 7" key="1">
    <citation type="submission" date="2019-05" db="EMBL/GenBank/DDBJ databases">
        <authorList>
            <person name="Qu J.-H."/>
        </authorList>
    </citation>
    <scope>NUCLEOTIDE SEQUENCE [LARGE SCALE GENOMIC DNA]</scope>
    <source>
        <strain evidence="6 7">T17</strain>
    </source>
</reference>
<keyword evidence="2 4" id="KW-0479">Metal-binding</keyword>
<evidence type="ECO:0000259" key="5">
    <source>
        <dbReference type="PROSITE" id="PS51007"/>
    </source>
</evidence>
<feature type="domain" description="Cytochrome c" evidence="5">
    <location>
        <begin position="18"/>
        <end position="97"/>
    </location>
</feature>
<comment type="caution">
    <text evidence="6">The sequence shown here is derived from an EMBL/GenBank/DDBJ whole genome shotgun (WGS) entry which is preliminary data.</text>
</comment>
<dbReference type="InterPro" id="IPR012938">
    <property type="entry name" value="Glc/Sorbosone_DH"/>
</dbReference>
<dbReference type="PANTHER" id="PTHR19328">
    <property type="entry name" value="HEDGEHOG-INTERACTING PROTEIN"/>
    <property type="match status" value="1"/>
</dbReference>
<protein>
    <submittedName>
        <fullName evidence="6">C-type cytochrome</fullName>
    </submittedName>
</protein>
<dbReference type="AlphaFoldDB" id="A0A5R9L2V6"/>
<evidence type="ECO:0000256" key="3">
    <source>
        <dbReference type="ARBA" id="ARBA00023004"/>
    </source>
</evidence>
<keyword evidence="3 4" id="KW-0408">Iron</keyword>
<dbReference type="GO" id="GO:0009055">
    <property type="term" value="F:electron transfer activity"/>
    <property type="evidence" value="ECO:0007669"/>
    <property type="project" value="InterPro"/>
</dbReference>
<dbReference type="OrthoDB" id="9770043at2"/>
<dbReference type="InterPro" id="IPR011041">
    <property type="entry name" value="Quinoprot_gluc/sorb_DH_b-prop"/>
</dbReference>
<dbReference type="Proteomes" id="UP000306402">
    <property type="component" value="Unassembled WGS sequence"/>
</dbReference>